<dbReference type="Pfam" id="PF13426">
    <property type="entry name" value="PAS_9"/>
    <property type="match status" value="1"/>
</dbReference>
<keyword evidence="3" id="KW-0157">Chromophore</keyword>
<evidence type="ECO:0000256" key="2">
    <source>
        <dbReference type="ARBA" id="ARBA00022643"/>
    </source>
</evidence>
<accession>A0AAD5RKX5</accession>
<evidence type="ECO:0000259" key="5">
    <source>
        <dbReference type="PROSITE" id="PS50112"/>
    </source>
</evidence>
<dbReference type="AlphaFoldDB" id="A0AAD5RKX5"/>
<gene>
    <name evidence="6" type="ORF">MKZ38_004979</name>
</gene>
<dbReference type="InterPro" id="IPR035965">
    <property type="entry name" value="PAS-like_dom_sf"/>
</dbReference>
<dbReference type="SUPFAM" id="SSF55785">
    <property type="entry name" value="PYP-like sensor domain (PAS domain)"/>
    <property type="match status" value="1"/>
</dbReference>
<proteinExistence type="predicted"/>
<feature type="compositionally biased region" description="Polar residues" evidence="4">
    <location>
        <begin position="1"/>
        <end position="10"/>
    </location>
</feature>
<evidence type="ECO:0000256" key="4">
    <source>
        <dbReference type="SAM" id="MobiDB-lite"/>
    </source>
</evidence>
<dbReference type="CDD" id="cd00130">
    <property type="entry name" value="PAS"/>
    <property type="match status" value="1"/>
</dbReference>
<comment type="caution">
    <text evidence="6">The sequence shown here is derived from an EMBL/GenBank/DDBJ whole genome shotgun (WGS) entry which is preliminary data.</text>
</comment>
<organism evidence="6 7">
    <name type="scientific">Zalerion maritima</name>
    <dbReference type="NCBI Taxonomy" id="339359"/>
    <lineage>
        <taxon>Eukaryota</taxon>
        <taxon>Fungi</taxon>
        <taxon>Dikarya</taxon>
        <taxon>Ascomycota</taxon>
        <taxon>Pezizomycotina</taxon>
        <taxon>Sordariomycetes</taxon>
        <taxon>Lulworthiomycetidae</taxon>
        <taxon>Lulworthiales</taxon>
        <taxon>Lulworthiaceae</taxon>
        <taxon>Zalerion</taxon>
    </lineage>
</organism>
<dbReference type="GO" id="GO:0005634">
    <property type="term" value="C:nucleus"/>
    <property type="evidence" value="ECO:0007669"/>
    <property type="project" value="TreeGrafter"/>
</dbReference>
<evidence type="ECO:0000256" key="1">
    <source>
        <dbReference type="ARBA" id="ARBA00022630"/>
    </source>
</evidence>
<reference evidence="6" key="1">
    <citation type="submission" date="2022-07" db="EMBL/GenBank/DDBJ databases">
        <title>Draft genome sequence of Zalerion maritima ATCC 34329, a (micro)plastics degrading marine fungus.</title>
        <authorList>
            <person name="Paco A."/>
            <person name="Goncalves M.F.M."/>
            <person name="Rocha-Santos T.A.P."/>
            <person name="Alves A."/>
        </authorList>
    </citation>
    <scope>NUCLEOTIDE SEQUENCE</scope>
    <source>
        <strain evidence="6">ATCC 34329</strain>
    </source>
</reference>
<sequence>MIDGYNSTFPEGNAGCETDYTTGTVSNSTESIAYNTETMNSWERSALQYHFAEPQPAQPSYTLAGPQPRTIAQPDQKWRTEGSYDPSGIIYPGLYSATGFDIMNILIQVATRPNPQIELGPIDGSCSILLCDLQSPDTPVVYASDPFCELTGYAKQEVLGQNCRFLQSPPGSTRKSESQGNADAIKRLGRAVSSCEEIQLEVVNYKKTGERFVNMLSLVPIQWGHDAHRYCVGFLGDVTSTGAERNHSDAEARTHDRK</sequence>
<dbReference type="NCBIfam" id="TIGR00229">
    <property type="entry name" value="sensory_box"/>
    <property type="match status" value="1"/>
</dbReference>
<feature type="domain" description="PAS" evidence="5">
    <location>
        <begin position="128"/>
        <end position="162"/>
    </location>
</feature>
<evidence type="ECO:0000256" key="3">
    <source>
        <dbReference type="ARBA" id="ARBA00022991"/>
    </source>
</evidence>
<protein>
    <recommendedName>
        <fullName evidence="5">PAS domain-containing protein</fullName>
    </recommendedName>
</protein>
<dbReference type="PROSITE" id="PS50112">
    <property type="entry name" value="PAS"/>
    <property type="match status" value="1"/>
</dbReference>
<feature type="region of interest" description="Disordered" evidence="4">
    <location>
        <begin position="57"/>
        <end position="80"/>
    </location>
</feature>
<dbReference type="EMBL" id="JAKWBI020000295">
    <property type="protein sequence ID" value="KAJ2897100.1"/>
    <property type="molecule type" value="Genomic_DNA"/>
</dbReference>
<feature type="region of interest" description="Disordered" evidence="4">
    <location>
        <begin position="1"/>
        <end position="24"/>
    </location>
</feature>
<dbReference type="PANTHER" id="PTHR47429">
    <property type="entry name" value="PROTEIN TWIN LOV 1"/>
    <property type="match status" value="1"/>
</dbReference>
<keyword evidence="7" id="KW-1185">Reference proteome</keyword>
<dbReference type="PANTHER" id="PTHR47429:SF7">
    <property type="entry name" value="GATA-FACTOR"/>
    <property type="match status" value="1"/>
</dbReference>
<keyword evidence="1" id="KW-0285">Flavoprotein</keyword>
<name>A0AAD5RKX5_9PEZI</name>
<dbReference type="InterPro" id="IPR000014">
    <property type="entry name" value="PAS"/>
</dbReference>
<dbReference type="Gene3D" id="3.30.450.20">
    <property type="entry name" value="PAS domain"/>
    <property type="match status" value="1"/>
</dbReference>
<evidence type="ECO:0000313" key="7">
    <source>
        <dbReference type="Proteomes" id="UP001201980"/>
    </source>
</evidence>
<dbReference type="Proteomes" id="UP001201980">
    <property type="component" value="Unassembled WGS sequence"/>
</dbReference>
<keyword evidence="2" id="KW-0288">FMN</keyword>
<evidence type="ECO:0000313" key="6">
    <source>
        <dbReference type="EMBL" id="KAJ2897100.1"/>
    </source>
</evidence>